<keyword evidence="6" id="KW-1185">Reference proteome</keyword>
<dbReference type="InterPro" id="IPR051448">
    <property type="entry name" value="CdaR-like_regulators"/>
</dbReference>
<dbReference type="Pfam" id="PF07905">
    <property type="entry name" value="PucR"/>
    <property type="match status" value="1"/>
</dbReference>
<evidence type="ECO:0000256" key="1">
    <source>
        <dbReference type="ARBA" id="ARBA00006754"/>
    </source>
</evidence>
<proteinExistence type="inferred from homology"/>
<evidence type="ECO:0000259" key="2">
    <source>
        <dbReference type="Pfam" id="PF07905"/>
    </source>
</evidence>
<protein>
    <submittedName>
        <fullName evidence="5">PucR family transcriptional regulator ligand-binding domain-containing protein</fullName>
    </submittedName>
</protein>
<organism evidence="5 6">
    <name type="scientific">Rhodococcus cercidiphylli</name>
    <dbReference type="NCBI Taxonomy" id="489916"/>
    <lineage>
        <taxon>Bacteria</taxon>
        <taxon>Bacillati</taxon>
        <taxon>Actinomycetota</taxon>
        <taxon>Actinomycetes</taxon>
        <taxon>Mycobacteriales</taxon>
        <taxon>Nocardiaceae</taxon>
        <taxon>Rhodococcus</taxon>
    </lineage>
</organism>
<feature type="domain" description="Purine catabolism PurC-like" evidence="2">
    <location>
        <begin position="6"/>
        <end position="116"/>
    </location>
</feature>
<dbReference type="EMBL" id="JAWLKE010000001">
    <property type="protein sequence ID" value="MDV6228945.1"/>
    <property type="molecule type" value="Genomic_DNA"/>
</dbReference>
<dbReference type="Pfam" id="PF17853">
    <property type="entry name" value="GGDEF_2"/>
    <property type="match status" value="1"/>
</dbReference>
<evidence type="ECO:0000259" key="4">
    <source>
        <dbReference type="Pfam" id="PF17853"/>
    </source>
</evidence>
<dbReference type="PANTHER" id="PTHR33744">
    <property type="entry name" value="CARBOHYDRATE DIACID REGULATOR"/>
    <property type="match status" value="1"/>
</dbReference>
<evidence type="ECO:0000259" key="3">
    <source>
        <dbReference type="Pfam" id="PF13556"/>
    </source>
</evidence>
<gene>
    <name evidence="5" type="ORF">R3P95_00165</name>
</gene>
<accession>A0ABU4ART0</accession>
<comment type="caution">
    <text evidence="5">The sequence shown here is derived from an EMBL/GenBank/DDBJ whole genome shotgun (WGS) entry which is preliminary data.</text>
</comment>
<dbReference type="InterPro" id="IPR012914">
    <property type="entry name" value="PucR_dom"/>
</dbReference>
<name>A0ABU4ART0_9NOCA</name>
<dbReference type="PANTHER" id="PTHR33744:SF17">
    <property type="entry name" value="CONSERVED PROTEIN"/>
    <property type="match status" value="1"/>
</dbReference>
<dbReference type="Gene3D" id="1.10.10.2840">
    <property type="entry name" value="PucR C-terminal helix-turn-helix domain"/>
    <property type="match status" value="1"/>
</dbReference>
<feature type="domain" description="CdaR GGDEF-like" evidence="4">
    <location>
        <begin position="284"/>
        <end position="401"/>
    </location>
</feature>
<evidence type="ECO:0000313" key="6">
    <source>
        <dbReference type="Proteomes" id="UP001185899"/>
    </source>
</evidence>
<comment type="similarity">
    <text evidence="1">Belongs to the CdaR family.</text>
</comment>
<sequence>MQVKDLLDATQLGIRLLTSDTDALGRTLRWTYTTDLPDPSRYIAGGELVITGLVWHRTPADSEMFVRAVADSGASALAAGEGLLGHVPPDLIDACERHGLPLLAVPETVSFGEVTEFLVGRVTGDRIASLNSSLVRQRQLLTAIADGRALDELALHTSRETGMACLIFTATGRRLVAEVSAFSDADVDTLTHAALSSERLPTTTTLSDGGVYSIFGVGPALAQRTTRWFLAVAGDVATFPPAIADAFGQLAAIAALDRARREEGRLVRREIADQAVALIEADSTRPEALTRLRQAGVDPDRSLVVVRVVHSGRIDLREMLRTVLSDTLTSFGGGCVGCSTHGDIVAVVNTDDPDFTQTLRTRLTRLGSGIGHSRLLVGVSSEATGITIDGALRSARHALEVSRQGSSPVTVTAGAQLTSAVSMLSALPDDVRRSFVEHVLAPLLDYDRRTDAGLTDTLREFLATGGSWNRTAESLHVHLNTVRYRIKRVEELLGRDLNSTSDRLDVYLALQSIPRSSATGAA</sequence>
<dbReference type="InterPro" id="IPR042070">
    <property type="entry name" value="PucR_C-HTH_sf"/>
</dbReference>
<dbReference type="InterPro" id="IPR025736">
    <property type="entry name" value="PucR_C-HTH_dom"/>
</dbReference>
<dbReference type="InterPro" id="IPR041522">
    <property type="entry name" value="CdaR_GGDEF"/>
</dbReference>
<reference evidence="5 6" key="1">
    <citation type="submission" date="2023-10" db="EMBL/GenBank/DDBJ databases">
        <title>Development of a sustainable strategy for remediation of hydrocarbon-contaminated territories based on the waste exchange concept.</title>
        <authorList>
            <person name="Krivoruchko A."/>
        </authorList>
    </citation>
    <scope>NUCLEOTIDE SEQUENCE [LARGE SCALE GENOMIC DNA]</scope>
    <source>
        <strain evidence="5 6">IEGM 1322</strain>
    </source>
</reference>
<dbReference type="Proteomes" id="UP001185899">
    <property type="component" value="Unassembled WGS sequence"/>
</dbReference>
<evidence type="ECO:0000313" key="5">
    <source>
        <dbReference type="EMBL" id="MDV6228945.1"/>
    </source>
</evidence>
<feature type="domain" description="PucR C-terminal helix-turn-helix" evidence="3">
    <location>
        <begin position="454"/>
        <end position="511"/>
    </location>
</feature>
<dbReference type="Pfam" id="PF13556">
    <property type="entry name" value="HTH_30"/>
    <property type="match status" value="1"/>
</dbReference>
<dbReference type="RefSeq" id="WP_317547080.1">
    <property type="nucleotide sequence ID" value="NZ_JAWLKE010000001.1"/>
</dbReference>